<proteinExistence type="predicted"/>
<feature type="transmembrane region" description="Helical" evidence="1">
    <location>
        <begin position="53"/>
        <end position="70"/>
    </location>
</feature>
<keyword evidence="3" id="KW-1185">Reference proteome</keyword>
<evidence type="ECO:0000256" key="1">
    <source>
        <dbReference type="SAM" id="Phobius"/>
    </source>
</evidence>
<organism evidence="2 3">
    <name type="scientific">Didymella exigua CBS 183.55</name>
    <dbReference type="NCBI Taxonomy" id="1150837"/>
    <lineage>
        <taxon>Eukaryota</taxon>
        <taxon>Fungi</taxon>
        <taxon>Dikarya</taxon>
        <taxon>Ascomycota</taxon>
        <taxon>Pezizomycotina</taxon>
        <taxon>Dothideomycetes</taxon>
        <taxon>Pleosporomycetidae</taxon>
        <taxon>Pleosporales</taxon>
        <taxon>Pleosporineae</taxon>
        <taxon>Didymellaceae</taxon>
        <taxon>Didymella</taxon>
    </lineage>
</organism>
<accession>A0A6A5S590</accession>
<evidence type="ECO:0000313" key="2">
    <source>
        <dbReference type="EMBL" id="KAF1933656.1"/>
    </source>
</evidence>
<dbReference type="RefSeq" id="XP_033453904.1">
    <property type="nucleotide sequence ID" value="XM_033588121.1"/>
</dbReference>
<name>A0A6A5S590_9PLEO</name>
<reference evidence="2" key="1">
    <citation type="journal article" date="2020" name="Stud. Mycol.">
        <title>101 Dothideomycetes genomes: a test case for predicting lifestyles and emergence of pathogens.</title>
        <authorList>
            <person name="Haridas S."/>
            <person name="Albert R."/>
            <person name="Binder M."/>
            <person name="Bloem J."/>
            <person name="Labutti K."/>
            <person name="Salamov A."/>
            <person name="Andreopoulos B."/>
            <person name="Baker S."/>
            <person name="Barry K."/>
            <person name="Bills G."/>
            <person name="Bluhm B."/>
            <person name="Cannon C."/>
            <person name="Castanera R."/>
            <person name="Culley D."/>
            <person name="Daum C."/>
            <person name="Ezra D."/>
            <person name="Gonzalez J."/>
            <person name="Henrissat B."/>
            <person name="Kuo A."/>
            <person name="Liang C."/>
            <person name="Lipzen A."/>
            <person name="Lutzoni F."/>
            <person name="Magnuson J."/>
            <person name="Mondo S."/>
            <person name="Nolan M."/>
            <person name="Ohm R."/>
            <person name="Pangilinan J."/>
            <person name="Park H.-J."/>
            <person name="Ramirez L."/>
            <person name="Alfaro M."/>
            <person name="Sun H."/>
            <person name="Tritt A."/>
            <person name="Yoshinaga Y."/>
            <person name="Zwiers L.-H."/>
            <person name="Turgeon B."/>
            <person name="Goodwin S."/>
            <person name="Spatafora J."/>
            <person name="Crous P."/>
            <person name="Grigoriev I."/>
        </authorList>
    </citation>
    <scope>NUCLEOTIDE SEQUENCE</scope>
    <source>
        <strain evidence="2">CBS 183.55</strain>
    </source>
</reference>
<keyword evidence="1" id="KW-1133">Transmembrane helix</keyword>
<dbReference type="Proteomes" id="UP000800082">
    <property type="component" value="Unassembled WGS sequence"/>
</dbReference>
<dbReference type="AlphaFoldDB" id="A0A6A5S590"/>
<keyword evidence="1" id="KW-0812">Transmembrane</keyword>
<keyword evidence="1" id="KW-0472">Membrane</keyword>
<gene>
    <name evidence="2" type="ORF">M421DRAFT_202021</name>
</gene>
<dbReference type="GeneID" id="54345768"/>
<sequence length="96" mass="10808">MYRGSPRVAQALAVSRRCLGLGREIEELCIFSGSLHDYSFSGFRKQVLLAQDGMMSCFVFFVHAGIILAFQHYPRRWHQVGWVCEGTAGKQRLGVA</sequence>
<protein>
    <submittedName>
        <fullName evidence="2">Uncharacterized protein</fullName>
    </submittedName>
</protein>
<evidence type="ECO:0000313" key="3">
    <source>
        <dbReference type="Proteomes" id="UP000800082"/>
    </source>
</evidence>
<dbReference type="EMBL" id="ML978957">
    <property type="protein sequence ID" value="KAF1933656.1"/>
    <property type="molecule type" value="Genomic_DNA"/>
</dbReference>